<dbReference type="EMBL" id="ML977509">
    <property type="protein sequence ID" value="KAF2128152.1"/>
    <property type="molecule type" value="Genomic_DNA"/>
</dbReference>
<gene>
    <name evidence="2" type="ORF">P153DRAFT_387107</name>
</gene>
<dbReference type="AlphaFoldDB" id="A0A6A6A864"/>
<keyword evidence="3" id="KW-1185">Reference proteome</keyword>
<dbReference type="Proteomes" id="UP000799771">
    <property type="component" value="Unassembled WGS sequence"/>
</dbReference>
<proteinExistence type="predicted"/>
<organism evidence="2 3">
    <name type="scientific">Dothidotthia symphoricarpi CBS 119687</name>
    <dbReference type="NCBI Taxonomy" id="1392245"/>
    <lineage>
        <taxon>Eukaryota</taxon>
        <taxon>Fungi</taxon>
        <taxon>Dikarya</taxon>
        <taxon>Ascomycota</taxon>
        <taxon>Pezizomycotina</taxon>
        <taxon>Dothideomycetes</taxon>
        <taxon>Pleosporomycetidae</taxon>
        <taxon>Pleosporales</taxon>
        <taxon>Dothidotthiaceae</taxon>
        <taxon>Dothidotthia</taxon>
    </lineage>
</organism>
<feature type="compositionally biased region" description="Basic and acidic residues" evidence="1">
    <location>
        <begin position="264"/>
        <end position="274"/>
    </location>
</feature>
<dbReference type="GeneID" id="54411041"/>
<evidence type="ECO:0000313" key="2">
    <source>
        <dbReference type="EMBL" id="KAF2128152.1"/>
    </source>
</evidence>
<dbReference type="RefSeq" id="XP_033522541.1">
    <property type="nucleotide sequence ID" value="XM_033670609.1"/>
</dbReference>
<feature type="region of interest" description="Disordered" evidence="1">
    <location>
        <begin position="202"/>
        <end position="235"/>
    </location>
</feature>
<reference evidence="2" key="1">
    <citation type="journal article" date="2020" name="Stud. Mycol.">
        <title>101 Dothideomycetes genomes: a test case for predicting lifestyles and emergence of pathogens.</title>
        <authorList>
            <person name="Haridas S."/>
            <person name="Albert R."/>
            <person name="Binder M."/>
            <person name="Bloem J."/>
            <person name="Labutti K."/>
            <person name="Salamov A."/>
            <person name="Andreopoulos B."/>
            <person name="Baker S."/>
            <person name="Barry K."/>
            <person name="Bills G."/>
            <person name="Bluhm B."/>
            <person name="Cannon C."/>
            <person name="Castanera R."/>
            <person name="Culley D."/>
            <person name="Daum C."/>
            <person name="Ezra D."/>
            <person name="Gonzalez J."/>
            <person name="Henrissat B."/>
            <person name="Kuo A."/>
            <person name="Liang C."/>
            <person name="Lipzen A."/>
            <person name="Lutzoni F."/>
            <person name="Magnuson J."/>
            <person name="Mondo S."/>
            <person name="Nolan M."/>
            <person name="Ohm R."/>
            <person name="Pangilinan J."/>
            <person name="Park H.-J."/>
            <person name="Ramirez L."/>
            <person name="Alfaro M."/>
            <person name="Sun H."/>
            <person name="Tritt A."/>
            <person name="Yoshinaga Y."/>
            <person name="Zwiers L.-H."/>
            <person name="Turgeon B."/>
            <person name="Goodwin S."/>
            <person name="Spatafora J."/>
            <person name="Crous P."/>
            <person name="Grigoriev I."/>
        </authorList>
    </citation>
    <scope>NUCLEOTIDE SEQUENCE</scope>
    <source>
        <strain evidence="2">CBS 119687</strain>
    </source>
</reference>
<feature type="region of interest" description="Disordered" evidence="1">
    <location>
        <begin position="250"/>
        <end position="274"/>
    </location>
</feature>
<evidence type="ECO:0000256" key="1">
    <source>
        <dbReference type="SAM" id="MobiDB-lite"/>
    </source>
</evidence>
<name>A0A6A6A864_9PLEO</name>
<evidence type="ECO:0000313" key="3">
    <source>
        <dbReference type="Proteomes" id="UP000799771"/>
    </source>
</evidence>
<protein>
    <submittedName>
        <fullName evidence="2">Uncharacterized protein</fullName>
    </submittedName>
</protein>
<accession>A0A6A6A864</accession>
<sequence>MSSRSKSATNTKKSTNYKKNDFVVPLSTISIEHDASEIITPSNFPWKELFPDLDLSNPNLKNPFTGSLFKKGHHGSSGGKKASDFKSFKFGFCLEFVLSKEDSKTWIRCGNQFTVKSQQCTTHSKTLHKDGPNQIWELMADGREGNWGMLKNTHIQEEEKHLTKKEREKRCYEGFAAAAENGVESWTDEQAVYRHEQVIEQKRSKDARGTARSKAKGGCEESDGTKNTIASRGARRKSVEGIAALNMKLTRNPNQRGFKSQLGRIRENTDDGFW</sequence>
<dbReference type="OrthoDB" id="3797403at2759"/>